<reference evidence="2 3" key="1">
    <citation type="submission" date="2019-03" db="EMBL/GenBank/DDBJ databases">
        <title>Sequencing the genomes of 1000 actinobacteria strains.</title>
        <authorList>
            <person name="Klenk H.-P."/>
        </authorList>
    </citation>
    <scope>NUCLEOTIDE SEQUENCE [LARGE SCALE GENOMIC DNA]</scope>
    <source>
        <strain evidence="2 3">DSM 44969</strain>
    </source>
</reference>
<evidence type="ECO:0000256" key="1">
    <source>
        <dbReference type="SAM" id="MobiDB-lite"/>
    </source>
</evidence>
<organism evidence="2 3">
    <name type="scientific">Pseudonocardia endophytica</name>
    <dbReference type="NCBI Taxonomy" id="401976"/>
    <lineage>
        <taxon>Bacteria</taxon>
        <taxon>Bacillati</taxon>
        <taxon>Actinomycetota</taxon>
        <taxon>Actinomycetes</taxon>
        <taxon>Pseudonocardiales</taxon>
        <taxon>Pseudonocardiaceae</taxon>
        <taxon>Pseudonocardia</taxon>
    </lineage>
</organism>
<sequence>MVAAQWGETRDTGARTGGGASGRFRLLGGAGTTAGEVPDTTPPTFGTAPWGYRKSEVDAWATWVAGLVAHGRNETVRADSAEATLRATLERLEQLERPGATAPSVPDAVDPLPARHPDGSGNGSTAAPTGSRTGGRLHVETPTDLPRRRARGTSAGADATSGADTASGAGTADVDGTDATGPTRADVGQGDHELARLHVVETTLHEVMGLLHHLADRKADPNAR</sequence>
<dbReference type="OrthoDB" id="9869540at2"/>
<gene>
    <name evidence="2" type="ORF">EV378_1989</name>
</gene>
<feature type="compositionally biased region" description="Low complexity" evidence="1">
    <location>
        <begin position="152"/>
        <end position="181"/>
    </location>
</feature>
<evidence type="ECO:0000313" key="2">
    <source>
        <dbReference type="EMBL" id="TCK26160.1"/>
    </source>
</evidence>
<feature type="region of interest" description="Disordered" evidence="1">
    <location>
        <begin position="1"/>
        <end position="23"/>
    </location>
</feature>
<feature type="compositionally biased region" description="Basic and acidic residues" evidence="1">
    <location>
        <begin position="137"/>
        <end position="147"/>
    </location>
</feature>
<evidence type="ECO:0000313" key="3">
    <source>
        <dbReference type="Proteomes" id="UP000295560"/>
    </source>
</evidence>
<accession>A0A4R1HZ43</accession>
<dbReference type="Proteomes" id="UP000295560">
    <property type="component" value="Unassembled WGS sequence"/>
</dbReference>
<name>A0A4R1HZ43_PSEEN</name>
<comment type="caution">
    <text evidence="2">The sequence shown here is derived from an EMBL/GenBank/DDBJ whole genome shotgun (WGS) entry which is preliminary data.</text>
</comment>
<keyword evidence="3" id="KW-1185">Reference proteome</keyword>
<proteinExistence type="predicted"/>
<dbReference type="RefSeq" id="WP_132422983.1">
    <property type="nucleotide sequence ID" value="NZ_SMFZ01000001.1"/>
</dbReference>
<dbReference type="AlphaFoldDB" id="A0A4R1HZ43"/>
<dbReference type="EMBL" id="SMFZ01000001">
    <property type="protein sequence ID" value="TCK26160.1"/>
    <property type="molecule type" value="Genomic_DNA"/>
</dbReference>
<feature type="region of interest" description="Disordered" evidence="1">
    <location>
        <begin position="95"/>
        <end position="190"/>
    </location>
</feature>
<protein>
    <submittedName>
        <fullName evidence="2">Uncharacterized protein</fullName>
    </submittedName>
</protein>